<proteinExistence type="predicted"/>
<dbReference type="AlphaFoldDB" id="A0A1I1LBW4"/>
<name>A0A1I1LBW4_9BACT</name>
<gene>
    <name evidence="1" type="ORF">SAMN05421780_108162</name>
</gene>
<dbReference type="EMBL" id="FOLE01000008">
    <property type="protein sequence ID" value="SFC70617.1"/>
    <property type="molecule type" value="Genomic_DNA"/>
</dbReference>
<keyword evidence="2" id="KW-1185">Reference proteome</keyword>
<evidence type="ECO:0000313" key="1">
    <source>
        <dbReference type="EMBL" id="SFC70617.1"/>
    </source>
</evidence>
<organism evidence="1 2">
    <name type="scientific">Flexibacter flexilis DSM 6793</name>
    <dbReference type="NCBI Taxonomy" id="927664"/>
    <lineage>
        <taxon>Bacteria</taxon>
        <taxon>Pseudomonadati</taxon>
        <taxon>Bacteroidota</taxon>
        <taxon>Cytophagia</taxon>
        <taxon>Cytophagales</taxon>
        <taxon>Flexibacteraceae</taxon>
        <taxon>Flexibacter</taxon>
    </lineage>
</organism>
<dbReference type="InterPro" id="IPR046525">
    <property type="entry name" value="DUF6702"/>
</dbReference>
<evidence type="ECO:0000313" key="2">
    <source>
        <dbReference type="Proteomes" id="UP000199514"/>
    </source>
</evidence>
<dbReference type="Proteomes" id="UP000199514">
    <property type="component" value="Unassembled WGS sequence"/>
</dbReference>
<protein>
    <submittedName>
        <fullName evidence="1">Uncharacterized protein</fullName>
    </submittedName>
</protein>
<dbReference type="STRING" id="927664.SAMN05421780_108162"/>
<accession>A0A1I1LBW4</accession>
<sequence>MHKLYLFMFLKNTIIGAGLLLSFFTKSPEHQFHSSITQIDYNAQTKHFEISIRTFSDDLEKGVGKAAHLPDFRIDRHAQANALTESYVRKCFVFKEKNKILPFQFVGKEIENEVTWIYLEVPARHCDRLQLDCRFLTDVFGDQKNIVNVQCAKDNKKSYLFDIEKTSIQ</sequence>
<reference evidence="1 2" key="1">
    <citation type="submission" date="2016-10" db="EMBL/GenBank/DDBJ databases">
        <authorList>
            <person name="de Groot N.N."/>
        </authorList>
    </citation>
    <scope>NUCLEOTIDE SEQUENCE [LARGE SCALE GENOMIC DNA]</scope>
    <source>
        <strain evidence="1 2">DSM 6793</strain>
    </source>
</reference>
<dbReference type="Pfam" id="PF20420">
    <property type="entry name" value="DUF6702"/>
    <property type="match status" value="1"/>
</dbReference>